<organism evidence="1 2">
    <name type="scientific">Clostridium tyrobutyricum DIVETGP</name>
    <dbReference type="NCBI Taxonomy" id="1408889"/>
    <lineage>
        <taxon>Bacteria</taxon>
        <taxon>Bacillati</taxon>
        <taxon>Bacillota</taxon>
        <taxon>Clostridia</taxon>
        <taxon>Eubacteriales</taxon>
        <taxon>Clostridiaceae</taxon>
        <taxon>Clostridium</taxon>
    </lineage>
</organism>
<dbReference type="GeneID" id="29420607"/>
<dbReference type="Pfam" id="PF11148">
    <property type="entry name" value="DUF2922"/>
    <property type="match status" value="1"/>
</dbReference>
<dbReference type="Proteomes" id="UP000019482">
    <property type="component" value="Unassembled WGS sequence"/>
</dbReference>
<dbReference type="OrthoDB" id="9795264at2"/>
<sequence>MSKTLVMNFLNGNGEKASIRLSDVKDGVTDVEVKAAMDVIIAQNIFESKGADLVQKDSARIVDTATTELF</sequence>
<dbReference type="EMBL" id="CBXI010000040">
    <property type="protein sequence ID" value="CDL92162.1"/>
    <property type="molecule type" value="Genomic_DNA"/>
</dbReference>
<gene>
    <name evidence="1" type="ORF">CTDIVETGP_2232</name>
</gene>
<name>W6NJK7_CLOTY</name>
<keyword evidence="2" id="KW-1185">Reference proteome</keyword>
<reference evidence="1 2" key="1">
    <citation type="journal article" date="2015" name="Genome Announc.">
        <title>Draft Genome Sequence of Clostridium tyrobutyricum Strain DIVETGP, Isolated from Cow's Milk for Grana Padano Production.</title>
        <authorList>
            <person name="Soggiu A."/>
            <person name="Piras C."/>
            <person name="Gaiarsa S."/>
            <person name="Sassera D."/>
            <person name="Roncada P."/>
            <person name="Bendixen E."/>
            <person name="Brasca M."/>
            <person name="Bonizzi L."/>
        </authorList>
    </citation>
    <scope>NUCLEOTIDE SEQUENCE [LARGE SCALE GENOMIC DNA]</scope>
    <source>
        <strain evidence="1 2">DIVETGP</strain>
    </source>
</reference>
<protein>
    <recommendedName>
        <fullName evidence="3">DUF2922 domain-containing protein</fullName>
    </recommendedName>
</protein>
<proteinExistence type="predicted"/>
<dbReference type="AlphaFoldDB" id="W6NJK7"/>
<evidence type="ECO:0000313" key="2">
    <source>
        <dbReference type="Proteomes" id="UP000019482"/>
    </source>
</evidence>
<dbReference type="RefSeq" id="WP_017895076.1">
    <property type="nucleotide sequence ID" value="NZ_CBXI010000040.1"/>
</dbReference>
<evidence type="ECO:0000313" key="1">
    <source>
        <dbReference type="EMBL" id="CDL92162.1"/>
    </source>
</evidence>
<evidence type="ECO:0008006" key="3">
    <source>
        <dbReference type="Google" id="ProtNLM"/>
    </source>
</evidence>
<dbReference type="InterPro" id="IPR021321">
    <property type="entry name" value="DUF2922"/>
</dbReference>
<comment type="caution">
    <text evidence="1">The sequence shown here is derived from an EMBL/GenBank/DDBJ whole genome shotgun (WGS) entry which is preliminary data.</text>
</comment>
<accession>W6NJK7</accession>